<dbReference type="KEGG" id="tro:trd_0360"/>
<keyword evidence="1" id="KW-0479">Metal-binding</keyword>
<dbReference type="Proteomes" id="UP000000447">
    <property type="component" value="Chromosome"/>
</dbReference>
<sequence>MFMVGQARRDGPEGGWIMNSSLIGKIEKARRYAAEPERVQVQSLHVRFRGEHDVYDVHFADGSWSCTCHSFEALGLGTCSHIMALERLLGPIAPQAVGQAERVS</sequence>
<keyword evidence="1" id="KW-0862">Zinc</keyword>
<feature type="domain" description="SWIM-type" evidence="2">
    <location>
        <begin position="55"/>
        <end position="90"/>
    </location>
</feature>
<dbReference type="eggNOG" id="ENOG50334K0">
    <property type="taxonomic scope" value="Bacteria"/>
</dbReference>
<keyword evidence="4" id="KW-1185">Reference proteome</keyword>
<evidence type="ECO:0000313" key="3">
    <source>
        <dbReference type="EMBL" id="ACM06356.1"/>
    </source>
</evidence>
<protein>
    <submittedName>
        <fullName evidence="3">SWIM zinc finger domain protein</fullName>
    </submittedName>
</protein>
<accession>B9KY17</accession>
<organism evidence="3 4">
    <name type="scientific">Thermomicrobium roseum (strain ATCC 27502 / DSM 5159 / P-2)</name>
    <dbReference type="NCBI Taxonomy" id="309801"/>
    <lineage>
        <taxon>Bacteria</taxon>
        <taxon>Pseudomonadati</taxon>
        <taxon>Thermomicrobiota</taxon>
        <taxon>Thermomicrobia</taxon>
        <taxon>Thermomicrobiales</taxon>
        <taxon>Thermomicrobiaceae</taxon>
        <taxon>Thermomicrobium</taxon>
    </lineage>
</organism>
<proteinExistence type="predicted"/>
<gene>
    <name evidence="3" type="ordered locus">trd_0360</name>
</gene>
<reference evidence="3 4" key="1">
    <citation type="journal article" date="2009" name="PLoS ONE">
        <title>Complete genome sequence of the aerobic CO-oxidizing thermophile Thermomicrobium roseum.</title>
        <authorList>
            <person name="Wu D."/>
            <person name="Raymond J."/>
            <person name="Wu M."/>
            <person name="Chatterji S."/>
            <person name="Ren Q."/>
            <person name="Graham J.E."/>
            <person name="Bryant D.A."/>
            <person name="Robb F."/>
            <person name="Colman A."/>
            <person name="Tallon L.J."/>
            <person name="Badger J.H."/>
            <person name="Madupu R."/>
            <person name="Ward N.L."/>
            <person name="Eisen J.A."/>
        </authorList>
    </citation>
    <scope>NUCLEOTIDE SEQUENCE [LARGE SCALE GENOMIC DNA]</scope>
    <source>
        <strain evidence="4">ATCC 27502 / DSM 5159 / P-2</strain>
    </source>
</reference>
<evidence type="ECO:0000313" key="4">
    <source>
        <dbReference type="Proteomes" id="UP000000447"/>
    </source>
</evidence>
<dbReference type="InterPro" id="IPR007527">
    <property type="entry name" value="Znf_SWIM"/>
</dbReference>
<evidence type="ECO:0000256" key="1">
    <source>
        <dbReference type="PROSITE-ProRule" id="PRU00325"/>
    </source>
</evidence>
<dbReference type="AlphaFoldDB" id="B9KY17"/>
<dbReference type="EMBL" id="CP001275">
    <property type="protein sequence ID" value="ACM06356.1"/>
    <property type="molecule type" value="Genomic_DNA"/>
</dbReference>
<dbReference type="HOGENOM" id="CLU_2407910_0_0_0"/>
<dbReference type="PROSITE" id="PS50966">
    <property type="entry name" value="ZF_SWIM"/>
    <property type="match status" value="1"/>
</dbReference>
<evidence type="ECO:0000259" key="2">
    <source>
        <dbReference type="PROSITE" id="PS50966"/>
    </source>
</evidence>
<keyword evidence="1" id="KW-0863">Zinc-finger</keyword>
<dbReference type="GO" id="GO:0008270">
    <property type="term" value="F:zinc ion binding"/>
    <property type="evidence" value="ECO:0007669"/>
    <property type="project" value="UniProtKB-KW"/>
</dbReference>
<name>B9KY17_THERP</name>